<evidence type="ECO:0000313" key="4">
    <source>
        <dbReference type="EMBL" id="HGS05795.1"/>
    </source>
</evidence>
<sequence>MGDKARDTAESGGYPRLKKVGKLILLLGMAGVCAWGVHHYLFFSPHGPFELNRLIQERERLEQENARLAEENTRLARTIIRLQNDPAMIMDLIRKELNFIRKNEIILQLPPKEGTKAVTASILPDKPTPTLTAKPEGSSAKGGRPGQKNARKNP</sequence>
<evidence type="ECO:0000256" key="2">
    <source>
        <dbReference type="SAM" id="MobiDB-lite"/>
    </source>
</evidence>
<dbReference type="AlphaFoldDB" id="A0A7V4G9G3"/>
<keyword evidence="3" id="KW-1133">Transmembrane helix</keyword>
<gene>
    <name evidence="4" type="ORF">ENT08_08700</name>
</gene>
<dbReference type="Pfam" id="PF04977">
    <property type="entry name" value="DivIC"/>
    <property type="match status" value="1"/>
</dbReference>
<dbReference type="InterPro" id="IPR007060">
    <property type="entry name" value="FtsL/DivIC"/>
</dbReference>
<dbReference type="EMBL" id="DSXI01000518">
    <property type="protein sequence ID" value="HGS05795.1"/>
    <property type="molecule type" value="Genomic_DNA"/>
</dbReference>
<protein>
    <submittedName>
        <fullName evidence="4">Septum formation initiator family protein</fullName>
    </submittedName>
</protein>
<keyword evidence="3" id="KW-0812">Transmembrane</keyword>
<keyword evidence="3" id="KW-0472">Membrane</keyword>
<comment type="caution">
    <text evidence="4">The sequence shown here is derived from an EMBL/GenBank/DDBJ whole genome shotgun (WGS) entry which is preliminary data.</text>
</comment>
<feature type="coiled-coil region" evidence="1">
    <location>
        <begin position="51"/>
        <end position="85"/>
    </location>
</feature>
<name>A0A7V4G9G3_9BACT</name>
<keyword evidence="1" id="KW-0175">Coiled coil</keyword>
<organism evidence="4">
    <name type="scientific">Desulfobacca acetoxidans</name>
    <dbReference type="NCBI Taxonomy" id="60893"/>
    <lineage>
        <taxon>Bacteria</taxon>
        <taxon>Pseudomonadati</taxon>
        <taxon>Thermodesulfobacteriota</taxon>
        <taxon>Desulfobaccia</taxon>
        <taxon>Desulfobaccales</taxon>
        <taxon>Desulfobaccaceae</taxon>
        <taxon>Desulfobacca</taxon>
    </lineage>
</organism>
<evidence type="ECO:0000256" key="3">
    <source>
        <dbReference type="SAM" id="Phobius"/>
    </source>
</evidence>
<evidence type="ECO:0000256" key="1">
    <source>
        <dbReference type="SAM" id="Coils"/>
    </source>
</evidence>
<feature type="region of interest" description="Disordered" evidence="2">
    <location>
        <begin position="121"/>
        <end position="154"/>
    </location>
</feature>
<reference evidence="4" key="1">
    <citation type="journal article" date="2020" name="mSystems">
        <title>Genome- and Community-Level Interaction Insights into Carbon Utilization and Element Cycling Functions of Hydrothermarchaeota in Hydrothermal Sediment.</title>
        <authorList>
            <person name="Zhou Z."/>
            <person name="Liu Y."/>
            <person name="Xu W."/>
            <person name="Pan J."/>
            <person name="Luo Z.H."/>
            <person name="Li M."/>
        </authorList>
    </citation>
    <scope>NUCLEOTIDE SEQUENCE [LARGE SCALE GENOMIC DNA]</scope>
    <source>
        <strain evidence="4">SpSt-548</strain>
    </source>
</reference>
<feature type="transmembrane region" description="Helical" evidence="3">
    <location>
        <begin position="23"/>
        <end position="43"/>
    </location>
</feature>
<proteinExistence type="predicted"/>
<accession>A0A7V4G9G3</accession>